<sequence>MSPLCVDLSEKKSDLMLCDDSSCRFGGVCRDDGAQLKCVCQLQVRRSSASMKMHRPVWRCNPDRRRSGDFWTHALKPRVLHVGGHFVLGRRHLILRSSVQL</sequence>
<accession>A0A4Z2E091</accession>
<dbReference type="Proteomes" id="UP000314294">
    <property type="component" value="Unassembled WGS sequence"/>
</dbReference>
<dbReference type="OrthoDB" id="328123at2759"/>
<dbReference type="EMBL" id="SRLO01023702">
    <property type="protein sequence ID" value="TNN22211.1"/>
    <property type="molecule type" value="Genomic_DNA"/>
</dbReference>
<dbReference type="AlphaFoldDB" id="A0A4Z2E091"/>
<name>A0A4Z2E091_9TELE</name>
<evidence type="ECO:0000313" key="1">
    <source>
        <dbReference type="EMBL" id="TNN22211.1"/>
    </source>
</evidence>
<comment type="caution">
    <text evidence="1">The sequence shown here is derived from an EMBL/GenBank/DDBJ whole genome shotgun (WGS) entry which is preliminary data.</text>
</comment>
<evidence type="ECO:0000313" key="2">
    <source>
        <dbReference type="Proteomes" id="UP000314294"/>
    </source>
</evidence>
<proteinExistence type="predicted"/>
<keyword evidence="2" id="KW-1185">Reference proteome</keyword>
<organism evidence="1 2">
    <name type="scientific">Liparis tanakae</name>
    <name type="common">Tanaka's snailfish</name>
    <dbReference type="NCBI Taxonomy" id="230148"/>
    <lineage>
        <taxon>Eukaryota</taxon>
        <taxon>Metazoa</taxon>
        <taxon>Chordata</taxon>
        <taxon>Craniata</taxon>
        <taxon>Vertebrata</taxon>
        <taxon>Euteleostomi</taxon>
        <taxon>Actinopterygii</taxon>
        <taxon>Neopterygii</taxon>
        <taxon>Teleostei</taxon>
        <taxon>Neoteleostei</taxon>
        <taxon>Acanthomorphata</taxon>
        <taxon>Eupercaria</taxon>
        <taxon>Perciformes</taxon>
        <taxon>Cottioidei</taxon>
        <taxon>Cottales</taxon>
        <taxon>Liparidae</taxon>
        <taxon>Liparis</taxon>
    </lineage>
</organism>
<protein>
    <submittedName>
        <fullName evidence="1">Tomoregulin-1</fullName>
    </submittedName>
</protein>
<reference evidence="1 2" key="1">
    <citation type="submission" date="2019-03" db="EMBL/GenBank/DDBJ databases">
        <title>First draft genome of Liparis tanakae, snailfish: a comprehensive survey of snailfish specific genes.</title>
        <authorList>
            <person name="Kim W."/>
            <person name="Song I."/>
            <person name="Jeong J.-H."/>
            <person name="Kim D."/>
            <person name="Kim S."/>
            <person name="Ryu S."/>
            <person name="Song J.Y."/>
            <person name="Lee S.K."/>
        </authorList>
    </citation>
    <scope>NUCLEOTIDE SEQUENCE [LARGE SCALE GENOMIC DNA]</scope>
    <source>
        <tissue evidence="1">Muscle</tissue>
    </source>
</reference>
<gene>
    <name evidence="1" type="primary">TMEFF1_1</name>
    <name evidence="1" type="ORF">EYF80_067674</name>
</gene>